<dbReference type="GO" id="GO:0006273">
    <property type="term" value="P:lagging strand elongation"/>
    <property type="evidence" value="ECO:0007669"/>
    <property type="project" value="UniProtKB-ARBA"/>
</dbReference>
<evidence type="ECO:0000256" key="3">
    <source>
        <dbReference type="ARBA" id="ARBA00012417"/>
    </source>
</evidence>
<dbReference type="InParanoid" id="F0XEG2"/>
<dbReference type="Pfam" id="PF04042">
    <property type="entry name" value="DNA_pol_E_B"/>
    <property type="match status" value="1"/>
</dbReference>
<evidence type="ECO:0000256" key="6">
    <source>
        <dbReference type="ARBA" id="ARBA00022705"/>
    </source>
</evidence>
<evidence type="ECO:0000259" key="11">
    <source>
        <dbReference type="Pfam" id="PF04042"/>
    </source>
</evidence>
<keyword evidence="8" id="KW-0539">Nucleus</keyword>
<dbReference type="PANTHER" id="PTHR10416:SF0">
    <property type="entry name" value="DNA POLYMERASE DELTA SUBUNIT 2"/>
    <property type="match status" value="1"/>
</dbReference>
<dbReference type="GO" id="GO:0006281">
    <property type="term" value="P:DNA repair"/>
    <property type="evidence" value="ECO:0007669"/>
    <property type="project" value="UniProtKB-ARBA"/>
</dbReference>
<evidence type="ECO:0000256" key="2">
    <source>
        <dbReference type="ARBA" id="ARBA00006035"/>
    </source>
</evidence>
<evidence type="ECO:0000256" key="5">
    <source>
        <dbReference type="ARBA" id="ARBA00022695"/>
    </source>
</evidence>
<gene>
    <name evidence="13" type="ORF">CMQ_363</name>
</gene>
<evidence type="ECO:0000256" key="8">
    <source>
        <dbReference type="ARBA" id="ARBA00023242"/>
    </source>
</evidence>
<comment type="catalytic activity">
    <reaction evidence="9">
        <text>DNA(n) + a 2'-deoxyribonucleoside 5'-triphosphate = DNA(n+1) + diphosphate</text>
        <dbReference type="Rhea" id="RHEA:22508"/>
        <dbReference type="Rhea" id="RHEA-COMP:17339"/>
        <dbReference type="Rhea" id="RHEA-COMP:17340"/>
        <dbReference type="ChEBI" id="CHEBI:33019"/>
        <dbReference type="ChEBI" id="CHEBI:61560"/>
        <dbReference type="ChEBI" id="CHEBI:173112"/>
        <dbReference type="EC" id="2.7.7.7"/>
    </reaction>
</comment>
<feature type="domain" description="DNA polymerase delta subunit OB-fold" evidence="12">
    <location>
        <begin position="46"/>
        <end position="193"/>
    </location>
</feature>
<evidence type="ECO:0000259" key="12">
    <source>
        <dbReference type="Pfam" id="PF18018"/>
    </source>
</evidence>
<keyword evidence="7" id="KW-0239">DNA-directed DNA polymerase</keyword>
<keyword evidence="14" id="KW-1185">Reference proteome</keyword>
<dbReference type="eggNOG" id="KOG2732">
    <property type="taxonomic scope" value="Eukaryota"/>
</dbReference>
<dbReference type="EC" id="2.7.7.7" evidence="3"/>
<feature type="compositionally biased region" description="Acidic residues" evidence="10">
    <location>
        <begin position="228"/>
        <end position="240"/>
    </location>
</feature>
<reference evidence="13 14" key="1">
    <citation type="journal article" date="2011" name="Proc. Natl. Acad. Sci. U.S.A.">
        <title>Genome and transcriptome analyses of the mountain pine beetle-fungal symbiont Grosmannia clavigera, a lodgepole pine pathogen.</title>
        <authorList>
            <person name="DiGuistini S."/>
            <person name="Wang Y."/>
            <person name="Liao N.Y."/>
            <person name="Taylor G."/>
            <person name="Tanguay P."/>
            <person name="Feau N."/>
            <person name="Henrissat B."/>
            <person name="Chan S.K."/>
            <person name="Hesse-Orce U."/>
            <person name="Alamouti S.M."/>
            <person name="Tsui C.K.M."/>
            <person name="Docking R.T."/>
            <person name="Levasseur A."/>
            <person name="Haridas S."/>
            <person name="Robertson G."/>
            <person name="Birol I."/>
            <person name="Holt R.A."/>
            <person name="Marra M.A."/>
            <person name="Hamelin R.C."/>
            <person name="Hirst M."/>
            <person name="Jones S.J.M."/>
            <person name="Bohlmann J."/>
            <person name="Breuil C."/>
        </authorList>
    </citation>
    <scope>NUCLEOTIDE SEQUENCE [LARGE SCALE GENOMIC DNA]</scope>
    <source>
        <strain evidence="14">kw1407 / UAMH 11150</strain>
    </source>
</reference>
<protein>
    <recommendedName>
        <fullName evidence="3">DNA-directed DNA polymerase</fullName>
        <ecNumber evidence="3">2.7.7.7</ecNumber>
    </recommendedName>
</protein>
<name>F0XEG2_GROCL</name>
<dbReference type="Gene3D" id="3.60.21.50">
    <property type="match status" value="1"/>
</dbReference>
<dbReference type="AlphaFoldDB" id="F0XEG2"/>
<dbReference type="InterPro" id="IPR007185">
    <property type="entry name" value="DNA_pol_a/d/e_bsu"/>
</dbReference>
<feature type="domain" description="DNA polymerase alpha/delta/epsilon subunit B" evidence="11">
    <location>
        <begin position="260"/>
        <end position="488"/>
    </location>
</feature>
<dbReference type="GeneID" id="25976751"/>
<dbReference type="InterPro" id="IPR024826">
    <property type="entry name" value="DNA_pol_delta/II_ssu"/>
</dbReference>
<evidence type="ECO:0000256" key="10">
    <source>
        <dbReference type="SAM" id="MobiDB-lite"/>
    </source>
</evidence>
<proteinExistence type="inferred from homology"/>
<keyword evidence="6" id="KW-0235">DNA replication</keyword>
<dbReference type="Gene3D" id="2.40.50.430">
    <property type="match status" value="1"/>
</dbReference>
<dbReference type="GO" id="GO:0003887">
    <property type="term" value="F:DNA-directed DNA polymerase activity"/>
    <property type="evidence" value="ECO:0007669"/>
    <property type="project" value="UniProtKB-KW"/>
</dbReference>
<evidence type="ECO:0000256" key="7">
    <source>
        <dbReference type="ARBA" id="ARBA00022932"/>
    </source>
</evidence>
<organism evidence="14">
    <name type="scientific">Grosmannia clavigera (strain kw1407 / UAMH 11150)</name>
    <name type="common">Blue stain fungus</name>
    <name type="synonym">Graphiocladiella clavigera</name>
    <dbReference type="NCBI Taxonomy" id="655863"/>
    <lineage>
        <taxon>Eukaryota</taxon>
        <taxon>Fungi</taxon>
        <taxon>Dikarya</taxon>
        <taxon>Ascomycota</taxon>
        <taxon>Pezizomycotina</taxon>
        <taxon>Sordariomycetes</taxon>
        <taxon>Sordariomycetidae</taxon>
        <taxon>Ophiostomatales</taxon>
        <taxon>Ophiostomataceae</taxon>
        <taxon>Leptographium</taxon>
    </lineage>
</organism>
<dbReference type="GO" id="GO:0003677">
    <property type="term" value="F:DNA binding"/>
    <property type="evidence" value="ECO:0007669"/>
    <property type="project" value="InterPro"/>
</dbReference>
<keyword evidence="5" id="KW-0548">Nucleotidyltransferase</keyword>
<dbReference type="Proteomes" id="UP000007796">
    <property type="component" value="Unassembled WGS sequence"/>
</dbReference>
<dbReference type="CDD" id="cd07387">
    <property type="entry name" value="MPP_PolD2_C"/>
    <property type="match status" value="1"/>
</dbReference>
<dbReference type="RefSeq" id="XP_014172917.1">
    <property type="nucleotide sequence ID" value="XM_014317442.1"/>
</dbReference>
<keyword evidence="4" id="KW-0808">Transferase</keyword>
<feature type="region of interest" description="Disordered" evidence="10">
    <location>
        <begin position="201"/>
        <end position="256"/>
    </location>
</feature>
<dbReference type="GO" id="GO:0043625">
    <property type="term" value="C:delta DNA polymerase complex"/>
    <property type="evidence" value="ECO:0007669"/>
    <property type="project" value="TreeGrafter"/>
</dbReference>
<dbReference type="FunCoup" id="F0XEG2">
    <property type="interactions" value="784"/>
</dbReference>
<dbReference type="STRING" id="655863.F0XEG2"/>
<dbReference type="PANTHER" id="PTHR10416">
    <property type="entry name" value="DNA POLYMERASE DELTA SUBUNIT 2"/>
    <property type="match status" value="1"/>
</dbReference>
<evidence type="ECO:0000313" key="14">
    <source>
        <dbReference type="Proteomes" id="UP000007796"/>
    </source>
</evidence>
<evidence type="ECO:0000256" key="4">
    <source>
        <dbReference type="ARBA" id="ARBA00022679"/>
    </source>
</evidence>
<dbReference type="InterPro" id="IPR040663">
    <property type="entry name" value="DNA_pol_D_N"/>
</dbReference>
<dbReference type="InterPro" id="IPR041863">
    <property type="entry name" value="PolD2_C"/>
</dbReference>
<accession>F0XEG2</accession>
<dbReference type="Pfam" id="PF18018">
    <property type="entry name" value="DNA_pol_D_N"/>
    <property type="match status" value="1"/>
</dbReference>
<dbReference type="FunFam" id="2.40.50.430:FF:000002">
    <property type="entry name" value="DNA polymerase delta subunit"/>
    <property type="match status" value="1"/>
</dbReference>
<dbReference type="HOGENOM" id="CLU_021763_1_0_1"/>
<comment type="subcellular location">
    <subcellularLocation>
        <location evidence="1">Nucleus</location>
    </subcellularLocation>
</comment>
<comment type="similarity">
    <text evidence="2">Belongs to the DNA polymerase delta/II small subunit family.</text>
</comment>
<evidence type="ECO:0000256" key="9">
    <source>
        <dbReference type="ARBA" id="ARBA00049244"/>
    </source>
</evidence>
<evidence type="ECO:0000313" key="13">
    <source>
        <dbReference type="EMBL" id="EFX03435.1"/>
    </source>
</evidence>
<dbReference type="OrthoDB" id="3763at2759"/>
<evidence type="ECO:0000256" key="1">
    <source>
        <dbReference type="ARBA" id="ARBA00004123"/>
    </source>
</evidence>
<sequence>MVTLEEANRLLSKPFDDSNDLPDRSQSAYRSLQRFRLASDRPYQQQFGDMYFLRLAKIKPAVEKVAVEAFGDVIVAGEPPKQVDRVLDVRQGEFCWVAGTVYMDMPFKPSILDDVSKDRLLSLPPDVKKYIPEDGDDDLLAEGRGSVSVMLEDESGRIRLVGKALRSVLLVTGCIAAVMGTENENGELEVLDIVFPDLPPQPARWELSGPPTGDEAEKQPPTKRVKVEEEDDDDDLDMDDDGHTDHKQTQRSSSSSGNKIAIVSGLRFSGPHGAAAVETALLLEYLLGEALSPASQRAAARISRLIVAGNSIVAAPVAAAAGERQPTKKYGYDSSTYDPVPSAMLDEFLAQLLPSMPVTLMPGPDDPSNASIPQQPVHAAMFPQARAFSTANETAAEPGSLDAVTNPWEGEVAGWRILGTSGQTLDDMQRYVQSSDRLGMMEATCRWRCCAPTAPDTLWSYPFQEDDPFVMDACPHVYFAGSQPEFGTRLISGPDGQEVRLVAVPSFSESPEIALVDTDTLEVTRVKIGRSE</sequence>
<dbReference type="EMBL" id="GL629765">
    <property type="protein sequence ID" value="EFX03435.1"/>
    <property type="molecule type" value="Genomic_DNA"/>
</dbReference>